<evidence type="ECO:0000313" key="3">
    <source>
        <dbReference type="EMBL" id="MBA5608852.1"/>
    </source>
</evidence>
<protein>
    <submittedName>
        <fullName evidence="3">Transposase</fullName>
    </submittedName>
</protein>
<accession>A0A7W2I9M0</accession>
<dbReference type="GO" id="GO:0004803">
    <property type="term" value="F:transposase activity"/>
    <property type="evidence" value="ECO:0007669"/>
    <property type="project" value="InterPro"/>
</dbReference>
<feature type="domain" description="Transposase IS110-like N-terminal" evidence="1">
    <location>
        <begin position="13"/>
        <end position="103"/>
    </location>
</feature>
<dbReference type="RefSeq" id="WP_182220982.1">
    <property type="nucleotide sequence ID" value="NZ_JACEZS010000058.1"/>
</dbReference>
<dbReference type="Pfam" id="PF01548">
    <property type="entry name" value="DEDD_Tnp_IS110"/>
    <property type="match status" value="1"/>
</dbReference>
<dbReference type="GO" id="GO:0006313">
    <property type="term" value="P:DNA transposition"/>
    <property type="evidence" value="ECO:0007669"/>
    <property type="project" value="InterPro"/>
</dbReference>
<dbReference type="InterPro" id="IPR003346">
    <property type="entry name" value="Transposase_20"/>
</dbReference>
<keyword evidence="4" id="KW-1185">Reference proteome</keyword>
<dbReference type="GO" id="GO:0003677">
    <property type="term" value="F:DNA binding"/>
    <property type="evidence" value="ECO:0007669"/>
    <property type="project" value="InterPro"/>
</dbReference>
<comment type="caution">
    <text evidence="3">The sequence shown here is derived from an EMBL/GenBank/DDBJ whole genome shotgun (WGS) entry which is preliminary data.</text>
</comment>
<reference evidence="3 4" key="1">
    <citation type="submission" date="2020-07" db="EMBL/GenBank/DDBJ databases">
        <title>Novel species isolated from subtropical streams in China.</title>
        <authorList>
            <person name="Lu H."/>
        </authorList>
    </citation>
    <scope>NUCLEOTIDE SEQUENCE [LARGE SCALE GENOMIC DNA]</scope>
    <source>
        <strain evidence="3 4">FT3S</strain>
    </source>
</reference>
<evidence type="ECO:0000259" key="1">
    <source>
        <dbReference type="Pfam" id="PF01548"/>
    </source>
</evidence>
<dbReference type="PANTHER" id="PTHR33055:SF15">
    <property type="entry name" value="TRANSPOSASE-RELATED"/>
    <property type="match status" value="1"/>
</dbReference>
<dbReference type="AlphaFoldDB" id="A0A7W2I9M0"/>
<proteinExistence type="predicted"/>
<dbReference type="InterPro" id="IPR047650">
    <property type="entry name" value="Transpos_IS110"/>
</dbReference>
<feature type="non-terminal residue" evidence="3">
    <location>
        <position position="1"/>
    </location>
</feature>
<evidence type="ECO:0000259" key="2">
    <source>
        <dbReference type="Pfam" id="PF02371"/>
    </source>
</evidence>
<evidence type="ECO:0000313" key="4">
    <source>
        <dbReference type="Proteomes" id="UP000566711"/>
    </source>
</evidence>
<sequence>ALLEPFRAELAGVAVESTFNWYWLVDGLRAAGFEVKLVNTAAIVQYEGLKYSGDEHDARHLAHLLRLKLLLFGYAFAPEWRAVRDLARKRMQLVRTRTTHVLALETIYARQTGARISGDIAKSLQFDDVAHWGCCDDVTLAAQTNVLAIQAMERGIEIIEKRLHERVKLTSEYAVLKTVPGIGEVLSTVIMLETGPIERFTSAGNYASYARCVGSGRYSNAKKKGEGNRKNGNTYLAWAFVEAAHYALRYSDAAKRFYERKRARCNAALATKALAHKLARACFHMLKGQTVFDEKRCFA</sequence>
<organism evidence="3 4">
    <name type="scientific">Rugamonas fusca</name>
    <dbReference type="NCBI Taxonomy" id="2758568"/>
    <lineage>
        <taxon>Bacteria</taxon>
        <taxon>Pseudomonadati</taxon>
        <taxon>Pseudomonadota</taxon>
        <taxon>Betaproteobacteria</taxon>
        <taxon>Burkholderiales</taxon>
        <taxon>Oxalobacteraceae</taxon>
        <taxon>Telluria group</taxon>
        <taxon>Rugamonas</taxon>
    </lineage>
</organism>
<feature type="domain" description="Transposase IS116/IS110/IS902 C-terminal" evidence="2">
    <location>
        <begin position="174"/>
        <end position="259"/>
    </location>
</feature>
<gene>
    <name evidence="3" type="ORF">H3H36_26305</name>
</gene>
<dbReference type="InterPro" id="IPR002525">
    <property type="entry name" value="Transp_IS110-like_N"/>
</dbReference>
<name>A0A7W2I9M0_9BURK</name>
<dbReference type="Pfam" id="PF02371">
    <property type="entry name" value="Transposase_20"/>
    <property type="match status" value="1"/>
</dbReference>
<dbReference type="EMBL" id="JACEZS010000058">
    <property type="protein sequence ID" value="MBA5608852.1"/>
    <property type="molecule type" value="Genomic_DNA"/>
</dbReference>
<dbReference type="Proteomes" id="UP000566711">
    <property type="component" value="Unassembled WGS sequence"/>
</dbReference>
<dbReference type="PANTHER" id="PTHR33055">
    <property type="entry name" value="TRANSPOSASE FOR INSERTION SEQUENCE ELEMENT IS1111A"/>
    <property type="match status" value="1"/>
</dbReference>